<protein>
    <submittedName>
        <fullName evidence="6">Hsp20/alpha crystallin family protein</fullName>
    </submittedName>
</protein>
<dbReference type="CDD" id="cd06464">
    <property type="entry name" value="ACD_sHsps-like"/>
    <property type="match status" value="1"/>
</dbReference>
<comment type="similarity">
    <text evidence="1 2">Belongs to the small heat shock protein (HSP20) family.</text>
</comment>
<gene>
    <name evidence="5" type="ORF">ENP86_09015</name>
    <name evidence="6" type="ORF">ENV70_07365</name>
</gene>
<dbReference type="InterPro" id="IPR007052">
    <property type="entry name" value="CS_dom"/>
</dbReference>
<comment type="caution">
    <text evidence="6">The sequence shown here is derived from an EMBL/GenBank/DDBJ whole genome shotgun (WGS) entry which is preliminary data.</text>
</comment>
<dbReference type="InterPro" id="IPR008978">
    <property type="entry name" value="HSP20-like_chaperone"/>
</dbReference>
<evidence type="ECO:0000256" key="1">
    <source>
        <dbReference type="PROSITE-ProRule" id="PRU00285"/>
    </source>
</evidence>
<dbReference type="PROSITE" id="PS01031">
    <property type="entry name" value="SHSP"/>
    <property type="match status" value="1"/>
</dbReference>
<evidence type="ECO:0000259" key="4">
    <source>
        <dbReference type="PROSITE" id="PS51203"/>
    </source>
</evidence>
<dbReference type="PANTHER" id="PTHR11527">
    <property type="entry name" value="HEAT-SHOCK PROTEIN 20 FAMILY MEMBER"/>
    <property type="match status" value="1"/>
</dbReference>
<dbReference type="Pfam" id="PF00011">
    <property type="entry name" value="HSP20"/>
    <property type="match status" value="1"/>
</dbReference>
<name>A0A7C6EJY1_UNCW3</name>
<evidence type="ECO:0000313" key="6">
    <source>
        <dbReference type="EMBL" id="HHS63407.1"/>
    </source>
</evidence>
<dbReference type="EMBL" id="DSKY01000021">
    <property type="protein sequence ID" value="HDY59675.1"/>
    <property type="molecule type" value="Genomic_DNA"/>
</dbReference>
<dbReference type="EMBL" id="DTHJ01000149">
    <property type="protein sequence ID" value="HHS63407.1"/>
    <property type="molecule type" value="Genomic_DNA"/>
</dbReference>
<dbReference type="PROSITE" id="PS51203">
    <property type="entry name" value="CS"/>
    <property type="match status" value="1"/>
</dbReference>
<evidence type="ECO:0000313" key="5">
    <source>
        <dbReference type="EMBL" id="HDY59675.1"/>
    </source>
</evidence>
<sequence length="147" mass="17280">MKNTLKLWEPFQDLVRFDDDFDRWYDSMVRRFFAPEMKNWMPAIDIAENNGNIEVRAEIPGVKKEDIKVTVDGDVLSISGERKQESETKDKKYHRIERYYGKFSRTINLPYNVEADKVKATYKDGILTITLPKPESAKTKEIEVEVK</sequence>
<proteinExistence type="inferred from homology"/>
<dbReference type="InterPro" id="IPR031107">
    <property type="entry name" value="Small_HSP"/>
</dbReference>
<dbReference type="Gene3D" id="2.60.40.790">
    <property type="match status" value="1"/>
</dbReference>
<feature type="domain" description="CS" evidence="4">
    <location>
        <begin position="39"/>
        <end position="147"/>
    </location>
</feature>
<feature type="domain" description="SHSP" evidence="3">
    <location>
        <begin position="35"/>
        <end position="147"/>
    </location>
</feature>
<reference evidence="6" key="1">
    <citation type="journal article" date="2020" name="mSystems">
        <title>Genome- and Community-Level Interaction Insights into Carbon Utilization and Element Cycling Functions of Hydrothermarchaeota in Hydrothermal Sediment.</title>
        <authorList>
            <person name="Zhou Z."/>
            <person name="Liu Y."/>
            <person name="Xu W."/>
            <person name="Pan J."/>
            <person name="Luo Z.H."/>
            <person name="Li M."/>
        </authorList>
    </citation>
    <scope>NUCLEOTIDE SEQUENCE [LARGE SCALE GENOMIC DNA]</scope>
    <source>
        <strain evidence="5">SpSt-258</strain>
        <strain evidence="6">SpSt-783</strain>
    </source>
</reference>
<dbReference type="AlphaFoldDB" id="A0A7C6EJY1"/>
<dbReference type="SUPFAM" id="SSF49764">
    <property type="entry name" value="HSP20-like chaperones"/>
    <property type="match status" value="1"/>
</dbReference>
<organism evidence="6">
    <name type="scientific">candidate division WOR-3 bacterium</name>
    <dbReference type="NCBI Taxonomy" id="2052148"/>
    <lineage>
        <taxon>Bacteria</taxon>
        <taxon>Bacteria division WOR-3</taxon>
    </lineage>
</organism>
<evidence type="ECO:0000259" key="3">
    <source>
        <dbReference type="PROSITE" id="PS01031"/>
    </source>
</evidence>
<accession>A0A7C6EJY1</accession>
<evidence type="ECO:0000256" key="2">
    <source>
        <dbReference type="RuleBase" id="RU003616"/>
    </source>
</evidence>
<dbReference type="InterPro" id="IPR002068">
    <property type="entry name" value="A-crystallin/Hsp20_dom"/>
</dbReference>